<keyword evidence="15" id="KW-1185">Reference proteome</keyword>
<evidence type="ECO:0000256" key="5">
    <source>
        <dbReference type="ARBA" id="ARBA00022989"/>
    </source>
</evidence>
<dbReference type="SMART" id="SM00449">
    <property type="entry name" value="SPRY"/>
    <property type="match status" value="1"/>
</dbReference>
<feature type="domain" description="B30.2/SPRY" evidence="12">
    <location>
        <begin position="322"/>
        <end position="516"/>
    </location>
</feature>
<proteinExistence type="inferred from homology"/>
<evidence type="ECO:0000256" key="4">
    <source>
        <dbReference type="ARBA" id="ARBA00022729"/>
    </source>
</evidence>
<evidence type="ECO:0000256" key="7">
    <source>
        <dbReference type="ARBA" id="ARBA00023157"/>
    </source>
</evidence>
<keyword evidence="8" id="KW-0325">Glycoprotein</keyword>
<dbReference type="InterPro" id="IPR001870">
    <property type="entry name" value="B30.2/SPRY"/>
</dbReference>
<reference evidence="14 15" key="1">
    <citation type="journal article" date="2005" name="Nature">
        <title>Initial sequence of the chimpanzee genome and comparison with the human genome.</title>
        <authorList>
            <consortium name="Chimpanzee sequencing and analysis consortium"/>
        </authorList>
    </citation>
    <scope>NUCLEOTIDE SEQUENCE [LARGE SCALE GENOMIC DNA]</scope>
</reference>
<feature type="chain" id="PRO_5014179714" evidence="11">
    <location>
        <begin position="30"/>
        <end position="575"/>
    </location>
</feature>
<organism evidence="14 15">
    <name type="scientific">Pan troglodytes</name>
    <name type="common">Chimpanzee</name>
    <dbReference type="NCBI Taxonomy" id="9598"/>
    <lineage>
        <taxon>Eukaryota</taxon>
        <taxon>Metazoa</taxon>
        <taxon>Chordata</taxon>
        <taxon>Craniata</taxon>
        <taxon>Vertebrata</taxon>
        <taxon>Euteleostomi</taxon>
        <taxon>Mammalia</taxon>
        <taxon>Eutheria</taxon>
        <taxon>Euarchontoglires</taxon>
        <taxon>Primates</taxon>
        <taxon>Haplorrhini</taxon>
        <taxon>Catarrhini</taxon>
        <taxon>Hominidae</taxon>
        <taxon>Pan</taxon>
    </lineage>
</organism>
<evidence type="ECO:0000256" key="1">
    <source>
        <dbReference type="ARBA" id="ARBA00004479"/>
    </source>
</evidence>
<dbReference type="Proteomes" id="UP000002277">
    <property type="component" value="Chromosome 6"/>
</dbReference>
<dbReference type="InterPro" id="IPR050504">
    <property type="entry name" value="IgSF_BTN/MOG"/>
</dbReference>
<name>A0A2I3TC46_PANTR</name>
<dbReference type="FunFam" id="2.60.120.920:FF:000004">
    <property type="entry name" value="Butyrophilin subfamily 1 member A1"/>
    <property type="match status" value="1"/>
</dbReference>
<dbReference type="InterPro" id="IPR003877">
    <property type="entry name" value="SPRY_dom"/>
</dbReference>
<dbReference type="InterPro" id="IPR003879">
    <property type="entry name" value="Butyrophylin_SPRY"/>
</dbReference>
<dbReference type="GO" id="GO:0001817">
    <property type="term" value="P:regulation of cytokine production"/>
    <property type="evidence" value="ECO:0000318"/>
    <property type="project" value="GO_Central"/>
</dbReference>
<keyword evidence="7" id="KW-1015">Disulfide bond</keyword>
<dbReference type="FunFam" id="2.60.40.10:FF:000088">
    <property type="entry name" value="Butyrophilin subfamily 1 member A1"/>
    <property type="match status" value="1"/>
</dbReference>
<dbReference type="InterPro" id="IPR007110">
    <property type="entry name" value="Ig-like_dom"/>
</dbReference>
<dbReference type="PANTHER" id="PTHR24100">
    <property type="entry name" value="BUTYROPHILIN"/>
    <property type="match status" value="1"/>
</dbReference>
<dbReference type="GeneTree" id="ENSGT00940000162723"/>
<reference evidence="14" key="2">
    <citation type="submission" date="2025-08" db="UniProtKB">
        <authorList>
            <consortium name="Ensembl"/>
        </authorList>
    </citation>
    <scope>IDENTIFICATION</scope>
</reference>
<evidence type="ECO:0000259" key="13">
    <source>
        <dbReference type="PROSITE" id="PS50835"/>
    </source>
</evidence>
<dbReference type="SUPFAM" id="SSF49899">
    <property type="entry name" value="Concanavalin A-like lectins/glucanases"/>
    <property type="match status" value="1"/>
</dbReference>
<dbReference type="SMART" id="SM00406">
    <property type="entry name" value="IGv"/>
    <property type="match status" value="1"/>
</dbReference>
<dbReference type="InterPro" id="IPR053896">
    <property type="entry name" value="BTN3A2-like_Ig-C"/>
</dbReference>
<dbReference type="SMART" id="SM00589">
    <property type="entry name" value="PRY"/>
    <property type="match status" value="1"/>
</dbReference>
<evidence type="ECO:0000256" key="9">
    <source>
        <dbReference type="ARBA" id="ARBA00023319"/>
    </source>
</evidence>
<dbReference type="Pfam" id="PF07686">
    <property type="entry name" value="V-set"/>
    <property type="match status" value="1"/>
</dbReference>
<dbReference type="PROSITE" id="PS50188">
    <property type="entry name" value="B302_SPRY"/>
    <property type="match status" value="1"/>
</dbReference>
<dbReference type="SMART" id="SM00409">
    <property type="entry name" value="IG"/>
    <property type="match status" value="1"/>
</dbReference>
<dbReference type="Gene3D" id="2.60.120.920">
    <property type="match status" value="1"/>
</dbReference>
<keyword evidence="6 10" id="KW-0472">Membrane</keyword>
<comment type="similarity">
    <text evidence="2">Belongs to the immunoglobulin superfamily. BTN/MOG family.</text>
</comment>
<sequence>MKMASSLAFLLLNFHVSLLLVQLLTPCSAQFSVLGPSGPILAMVGEDADLPCHLFPTMSAETMELKWVSSSLRQVVNVYADGKEVEDRQSAPYQGRTSILRDGITEGKAALRIHNVTASDSGKYLCYFQDGDFYEKALVELKVAALGSNLHIEVKGYENGGIHLECRYTGRYPQPQIQWSDAKGENIPAVEAPVVADRVGLYEVAASVIMRGGSGEGVSCIIRNSLLGLEKTASISIADPFFRSAQPWIAALAGTLPILLLLLAGASYFLWRQQKEITALSSEIESEQEMKEMGYAATEQEISLRESLQEELSKDMGFWKDLLSMAQALHAVALKSRKNADVILDPDMANAILLVSEDQRSVQRAEEPHDLPDNPERFEWRYCVLGCESFMSGRHYWEVEMGDRKEWHIGVCSKNVERKKVWVKMTPENGYWTMGLTDGNKYRAHTEPRTNLKLPEPPRKVGVFLDYETGDISFYNATDGSHIYTFLHASSSEPLYPVFRILTLEPTALTVCPIPKVESSPDPDLVPDHSLEIPVTPGLANKSGEPQAEVTSLLLPAQPGPVRTIKLQAHNEALY</sequence>
<dbReference type="InterPro" id="IPR013320">
    <property type="entry name" value="ConA-like_dom_sf"/>
</dbReference>
<dbReference type="InterPro" id="IPR003599">
    <property type="entry name" value="Ig_sub"/>
</dbReference>
<dbReference type="Bgee" id="ENSPTRG00000051765">
    <property type="expression patterns" value="Expressed in spleen and 22 other cell types or tissues"/>
</dbReference>
<dbReference type="InterPro" id="IPR006574">
    <property type="entry name" value="PRY"/>
</dbReference>
<evidence type="ECO:0000256" key="10">
    <source>
        <dbReference type="SAM" id="Phobius"/>
    </source>
</evidence>
<feature type="domain" description="Ig-like" evidence="13">
    <location>
        <begin position="26"/>
        <end position="139"/>
    </location>
</feature>
<feature type="transmembrane region" description="Helical" evidence="10">
    <location>
        <begin position="248"/>
        <end position="271"/>
    </location>
</feature>
<keyword evidence="9" id="KW-0393">Immunoglobulin domain</keyword>
<dbReference type="InterPro" id="IPR043136">
    <property type="entry name" value="B30.2/SPRY_sf"/>
</dbReference>
<dbReference type="CDD" id="cd05713">
    <property type="entry name" value="IgV_MOG_like"/>
    <property type="match status" value="1"/>
</dbReference>
<evidence type="ECO:0000256" key="8">
    <source>
        <dbReference type="ARBA" id="ARBA00023180"/>
    </source>
</evidence>
<dbReference type="AlphaFoldDB" id="A0A2I3TC46"/>
<dbReference type="GO" id="GO:0009897">
    <property type="term" value="C:external side of plasma membrane"/>
    <property type="evidence" value="ECO:0000318"/>
    <property type="project" value="GO_Central"/>
</dbReference>
<keyword evidence="4 11" id="KW-0732">Signal</keyword>
<dbReference type="Pfam" id="PF13765">
    <property type="entry name" value="PRY"/>
    <property type="match status" value="1"/>
</dbReference>
<dbReference type="InParanoid" id="A0A2I3TC46"/>
<comment type="subcellular location">
    <subcellularLocation>
        <location evidence="1">Membrane</location>
        <topology evidence="1">Single-pass type I membrane protein</topology>
    </subcellularLocation>
</comment>
<dbReference type="GO" id="GO:0005102">
    <property type="term" value="F:signaling receptor binding"/>
    <property type="evidence" value="ECO:0000318"/>
    <property type="project" value="GO_Central"/>
</dbReference>
<protein>
    <submittedName>
        <fullName evidence="14">Butyrophilin subfamily 3 member A2</fullName>
    </submittedName>
</protein>
<gene>
    <name evidence="14" type="primary">BTN3A2</name>
</gene>
<dbReference type="PRINTS" id="PR01407">
    <property type="entry name" value="BUTYPHLNCDUF"/>
</dbReference>
<feature type="signal peptide" evidence="11">
    <location>
        <begin position="1"/>
        <end position="29"/>
    </location>
</feature>
<dbReference type="PANTHER" id="PTHR24100:SF115">
    <property type="entry name" value="BUTYROPHILIN SUBFAMILY 3 MEMBER A2"/>
    <property type="match status" value="1"/>
</dbReference>
<dbReference type="EMBL" id="AACZ04065842">
    <property type="status" value="NOT_ANNOTATED_CDS"/>
    <property type="molecule type" value="Genomic_DNA"/>
</dbReference>
<dbReference type="InterPro" id="IPR013783">
    <property type="entry name" value="Ig-like_fold"/>
</dbReference>
<keyword evidence="5 10" id="KW-1133">Transmembrane helix</keyword>
<dbReference type="GO" id="GO:0050852">
    <property type="term" value="P:T cell receptor signaling pathway"/>
    <property type="evidence" value="ECO:0000318"/>
    <property type="project" value="GO_Central"/>
</dbReference>
<dbReference type="Pfam" id="PF22705">
    <property type="entry name" value="C2-set_3"/>
    <property type="match status" value="1"/>
</dbReference>
<dbReference type="SUPFAM" id="SSF48726">
    <property type="entry name" value="Immunoglobulin"/>
    <property type="match status" value="2"/>
</dbReference>
<evidence type="ECO:0000256" key="6">
    <source>
        <dbReference type="ARBA" id="ARBA00023136"/>
    </source>
</evidence>
<keyword evidence="3 10" id="KW-0812">Transmembrane</keyword>
<evidence type="ECO:0000313" key="15">
    <source>
        <dbReference type="Proteomes" id="UP000002277"/>
    </source>
</evidence>
<evidence type="ECO:0000259" key="12">
    <source>
        <dbReference type="PROSITE" id="PS50188"/>
    </source>
</evidence>
<dbReference type="Ensembl" id="ENSPTRT00000081160.1">
    <property type="protein sequence ID" value="ENSPTRP00000086814.1"/>
    <property type="gene ID" value="ENSPTRG00000051765.1"/>
</dbReference>
<dbReference type="PROSITE" id="PS50835">
    <property type="entry name" value="IG_LIKE"/>
    <property type="match status" value="1"/>
</dbReference>
<reference evidence="14" key="3">
    <citation type="submission" date="2025-09" db="UniProtKB">
        <authorList>
            <consortium name="Ensembl"/>
        </authorList>
    </citation>
    <scope>IDENTIFICATION</scope>
</reference>
<evidence type="ECO:0000256" key="3">
    <source>
        <dbReference type="ARBA" id="ARBA00022692"/>
    </source>
</evidence>
<dbReference type="InterPro" id="IPR037954">
    <property type="entry name" value="SPRY_PRY_BTN3"/>
</dbReference>
<dbReference type="FunFam" id="2.60.40.10:FF:000208">
    <property type="entry name" value="Butyrophilin subfamily 1 member A1"/>
    <property type="match status" value="1"/>
</dbReference>
<evidence type="ECO:0000313" key="14">
    <source>
        <dbReference type="Ensembl" id="ENSPTRP00000086814.1"/>
    </source>
</evidence>
<dbReference type="Gene3D" id="2.60.40.10">
    <property type="entry name" value="Immunoglobulins"/>
    <property type="match status" value="2"/>
</dbReference>
<dbReference type="InterPro" id="IPR013106">
    <property type="entry name" value="Ig_V-set"/>
</dbReference>
<dbReference type="Pfam" id="PF00622">
    <property type="entry name" value="SPRY"/>
    <property type="match status" value="1"/>
</dbReference>
<evidence type="ECO:0000256" key="2">
    <source>
        <dbReference type="ARBA" id="ARBA00007591"/>
    </source>
</evidence>
<accession>A0A2I3TC46</accession>
<dbReference type="CDD" id="cd15820">
    <property type="entry name" value="SPRY_PRY_BTN3"/>
    <property type="match status" value="1"/>
</dbReference>
<evidence type="ECO:0000256" key="11">
    <source>
        <dbReference type="SAM" id="SignalP"/>
    </source>
</evidence>
<dbReference type="InterPro" id="IPR036179">
    <property type="entry name" value="Ig-like_dom_sf"/>
</dbReference>